<proteinExistence type="predicted"/>
<reference evidence="1 2" key="2">
    <citation type="journal article" date="2012" name="Stand. Genomic Sci.">
        <title>Complete Genome Sequence of Clostridium clariflavum DSM 19732.</title>
        <authorList>
            <person name="Izquierdo J.A."/>
            <person name="Goodwin L."/>
            <person name="Davenport K.W."/>
            <person name="Teshima H."/>
            <person name="Bruce D."/>
            <person name="Detter C."/>
            <person name="Tapia R."/>
            <person name="Han S."/>
            <person name="Land M."/>
            <person name="Hauser L."/>
            <person name="Jeffries C.D."/>
            <person name="Han J."/>
            <person name="Pitluck S."/>
            <person name="Nolan M."/>
            <person name="Chen A."/>
            <person name="Huntemann M."/>
            <person name="Mavromatis K."/>
            <person name="Mikhailova N."/>
            <person name="Liolios K."/>
            <person name="Woyke T."/>
            <person name="Lynd L.R."/>
        </authorList>
    </citation>
    <scope>NUCLEOTIDE SEQUENCE [LARGE SCALE GENOMIC DNA]</scope>
    <source>
        <strain evidence="2">DSM 19732 / NBRC 101661 / EBR45</strain>
    </source>
</reference>
<name>G8LZI2_ACECE</name>
<dbReference type="Proteomes" id="UP000005435">
    <property type="component" value="Chromosome"/>
</dbReference>
<gene>
    <name evidence="1" type="ordered locus">Clocl_0090</name>
</gene>
<dbReference type="RefSeq" id="WP_014253483.1">
    <property type="nucleotide sequence ID" value="NC_016627.1"/>
</dbReference>
<dbReference type="eggNOG" id="ENOG50314JN">
    <property type="taxonomic scope" value="Bacteria"/>
</dbReference>
<dbReference type="KEGG" id="ccl:Clocl_0090"/>
<evidence type="ECO:0000313" key="1">
    <source>
        <dbReference type="EMBL" id="AEV66845.1"/>
    </source>
</evidence>
<protein>
    <submittedName>
        <fullName evidence="1">Uncharacterized protein</fullName>
    </submittedName>
</protein>
<evidence type="ECO:0000313" key="2">
    <source>
        <dbReference type="Proteomes" id="UP000005435"/>
    </source>
</evidence>
<organism evidence="1 2">
    <name type="scientific">Acetivibrio clariflavus (strain DSM 19732 / NBRC 101661 / EBR45)</name>
    <name type="common">Clostridium clariflavum</name>
    <dbReference type="NCBI Taxonomy" id="720554"/>
    <lineage>
        <taxon>Bacteria</taxon>
        <taxon>Bacillati</taxon>
        <taxon>Bacillota</taxon>
        <taxon>Clostridia</taxon>
        <taxon>Eubacteriales</taxon>
        <taxon>Oscillospiraceae</taxon>
        <taxon>Acetivibrio</taxon>
    </lineage>
</organism>
<keyword evidence="2" id="KW-1185">Reference proteome</keyword>
<dbReference type="HOGENOM" id="CLU_1537401_0_0_9"/>
<accession>G8LZI2</accession>
<dbReference type="AlphaFoldDB" id="G8LZI2"/>
<sequence length="174" mass="20149">MSSIILKSYEIDSMAELIERLKQSKSILLGDKAQQRKEYILLSIMDSNTDLELLRIGVVCEGHGLKPQYMIKDSDEIIVGFNKEICLISISSPDKVLRKEFNSLFYEFRLVKAHNSLLMICETEVFCLDFKFNTIWSLFCDLIVDYEITDQYVKVITDEETKVYSILDGHIISE</sequence>
<reference evidence="2" key="1">
    <citation type="submission" date="2011-12" db="EMBL/GenBank/DDBJ databases">
        <title>Complete sequence of Clostridium clariflavum DSM 19732.</title>
        <authorList>
            <consortium name="US DOE Joint Genome Institute"/>
            <person name="Lucas S."/>
            <person name="Han J."/>
            <person name="Lapidus A."/>
            <person name="Cheng J.-F."/>
            <person name="Goodwin L."/>
            <person name="Pitluck S."/>
            <person name="Peters L."/>
            <person name="Teshima H."/>
            <person name="Detter J.C."/>
            <person name="Han C."/>
            <person name="Tapia R."/>
            <person name="Land M."/>
            <person name="Hauser L."/>
            <person name="Kyrpides N."/>
            <person name="Ivanova N."/>
            <person name="Pagani I."/>
            <person name="Kitzmiller T."/>
            <person name="Lynd L."/>
            <person name="Izquierdo J."/>
            <person name="Woyke T."/>
        </authorList>
    </citation>
    <scope>NUCLEOTIDE SEQUENCE [LARGE SCALE GENOMIC DNA]</scope>
    <source>
        <strain evidence="2">DSM 19732 / NBRC 101661 / EBR45</strain>
    </source>
</reference>
<dbReference type="EMBL" id="CP003065">
    <property type="protein sequence ID" value="AEV66845.1"/>
    <property type="molecule type" value="Genomic_DNA"/>
</dbReference>